<evidence type="ECO:0008006" key="2">
    <source>
        <dbReference type="Google" id="ProtNLM"/>
    </source>
</evidence>
<reference evidence="1" key="1">
    <citation type="submission" date="2013-08" db="EMBL/GenBank/DDBJ databases">
        <authorList>
            <person name="Mendez C."/>
            <person name="Richter M."/>
            <person name="Ferrer M."/>
            <person name="Sanchez J."/>
        </authorList>
    </citation>
    <scope>NUCLEOTIDE SEQUENCE</scope>
</reference>
<dbReference type="Gene3D" id="2.60.40.10">
    <property type="entry name" value="Immunoglobulins"/>
    <property type="match status" value="1"/>
</dbReference>
<organism evidence="1">
    <name type="scientific">mine drainage metagenome</name>
    <dbReference type="NCBI Taxonomy" id="410659"/>
    <lineage>
        <taxon>unclassified sequences</taxon>
        <taxon>metagenomes</taxon>
        <taxon>ecological metagenomes</taxon>
    </lineage>
</organism>
<dbReference type="AlphaFoldDB" id="T1BEZ6"/>
<gene>
    <name evidence="1" type="ORF">B1A_07369</name>
</gene>
<sequence length="70" mass="7610">GQPLANVAIEILDAQGKAVKTLSSDQWGYYRVDDLPPGTYTLRADGASRSVTLQRAFLYQQDLAVAPART</sequence>
<reference evidence="1" key="2">
    <citation type="journal article" date="2014" name="ISME J.">
        <title>Microbial stratification in low pH oxic and suboxic macroscopic growths along an acid mine drainage.</title>
        <authorList>
            <person name="Mendez-Garcia C."/>
            <person name="Mesa V."/>
            <person name="Sprenger R.R."/>
            <person name="Richter M."/>
            <person name="Diez M.S."/>
            <person name="Solano J."/>
            <person name="Bargiela R."/>
            <person name="Golyshina O.V."/>
            <person name="Manteca A."/>
            <person name="Ramos J.L."/>
            <person name="Gallego J.R."/>
            <person name="Llorente I."/>
            <person name="Martins Dos Santos V.A."/>
            <person name="Jensen O.N."/>
            <person name="Pelaez A.I."/>
            <person name="Sanchez J."/>
            <person name="Ferrer M."/>
        </authorList>
    </citation>
    <scope>NUCLEOTIDE SEQUENCE</scope>
</reference>
<name>T1BEZ6_9ZZZZ</name>
<dbReference type="SUPFAM" id="SSF49478">
    <property type="entry name" value="Cna protein B-type domain"/>
    <property type="match status" value="1"/>
</dbReference>
<protein>
    <recommendedName>
        <fullName evidence="2">Carboxypeptidase regulatory-like domain-containing protein</fullName>
    </recommendedName>
</protein>
<comment type="caution">
    <text evidence="1">The sequence shown here is derived from an EMBL/GenBank/DDBJ whole genome shotgun (WGS) entry which is preliminary data.</text>
</comment>
<evidence type="ECO:0000313" key="1">
    <source>
        <dbReference type="EMBL" id="EQD68402.1"/>
    </source>
</evidence>
<dbReference type="EMBL" id="AUZX01005308">
    <property type="protein sequence ID" value="EQD68402.1"/>
    <property type="molecule type" value="Genomic_DNA"/>
</dbReference>
<accession>T1BEZ6</accession>
<dbReference type="Pfam" id="PF13620">
    <property type="entry name" value="CarboxypepD_reg"/>
    <property type="match status" value="1"/>
</dbReference>
<feature type="non-terminal residue" evidence="1">
    <location>
        <position position="1"/>
    </location>
</feature>
<dbReference type="InterPro" id="IPR013783">
    <property type="entry name" value="Ig-like_fold"/>
</dbReference>
<proteinExistence type="predicted"/>